<dbReference type="Gene3D" id="3.30.70.330">
    <property type="match status" value="1"/>
</dbReference>
<feature type="compositionally biased region" description="Basic and acidic residues" evidence="5">
    <location>
        <begin position="156"/>
        <end position="180"/>
    </location>
</feature>
<reference evidence="6" key="1">
    <citation type="journal article" date="2020" name="Stud. Mycol.">
        <title>101 Dothideomycetes genomes: a test case for predicting lifestyles and emergence of pathogens.</title>
        <authorList>
            <person name="Haridas S."/>
            <person name="Albert R."/>
            <person name="Binder M."/>
            <person name="Bloem J."/>
            <person name="Labutti K."/>
            <person name="Salamov A."/>
            <person name="Andreopoulos B."/>
            <person name="Baker S."/>
            <person name="Barry K."/>
            <person name="Bills G."/>
            <person name="Bluhm B."/>
            <person name="Cannon C."/>
            <person name="Castanera R."/>
            <person name="Culley D."/>
            <person name="Daum C."/>
            <person name="Ezra D."/>
            <person name="Gonzalez J."/>
            <person name="Henrissat B."/>
            <person name="Kuo A."/>
            <person name="Liang C."/>
            <person name="Lipzen A."/>
            <person name="Lutzoni F."/>
            <person name="Magnuson J."/>
            <person name="Mondo S."/>
            <person name="Nolan M."/>
            <person name="Ohm R."/>
            <person name="Pangilinan J."/>
            <person name="Park H.-J."/>
            <person name="Ramirez L."/>
            <person name="Alfaro M."/>
            <person name="Sun H."/>
            <person name="Tritt A."/>
            <person name="Yoshinaga Y."/>
            <person name="Zwiers L.-H."/>
            <person name="Turgeon B."/>
            <person name="Goodwin S."/>
            <person name="Spatafora J."/>
            <person name="Crous P."/>
            <person name="Grigoriev I."/>
        </authorList>
    </citation>
    <scope>NUCLEOTIDE SEQUENCE</scope>
    <source>
        <strain evidence="6">CBS 175.79</strain>
    </source>
</reference>
<dbReference type="InterPro" id="IPR013025">
    <property type="entry name" value="Ribosomal_uL23-like"/>
</dbReference>
<organism evidence="6 7">
    <name type="scientific">Aaosphaeria arxii CBS 175.79</name>
    <dbReference type="NCBI Taxonomy" id="1450172"/>
    <lineage>
        <taxon>Eukaryota</taxon>
        <taxon>Fungi</taxon>
        <taxon>Dikarya</taxon>
        <taxon>Ascomycota</taxon>
        <taxon>Pezizomycotina</taxon>
        <taxon>Dothideomycetes</taxon>
        <taxon>Pleosporomycetidae</taxon>
        <taxon>Pleosporales</taxon>
        <taxon>Pleosporales incertae sedis</taxon>
        <taxon>Aaosphaeria</taxon>
    </lineage>
</organism>
<evidence type="ECO:0000256" key="5">
    <source>
        <dbReference type="SAM" id="MobiDB-lite"/>
    </source>
</evidence>
<keyword evidence="3" id="KW-0687">Ribonucleoprotein</keyword>
<dbReference type="GO" id="GO:0003735">
    <property type="term" value="F:structural constituent of ribosome"/>
    <property type="evidence" value="ECO:0007669"/>
    <property type="project" value="InterPro"/>
</dbReference>
<evidence type="ECO:0000256" key="3">
    <source>
        <dbReference type="ARBA" id="ARBA00023274"/>
    </source>
</evidence>
<name>A0A6A5Y293_9PLEO</name>
<dbReference type="InterPro" id="IPR012678">
    <property type="entry name" value="Ribosomal_uL23/eL15/eS24_sf"/>
</dbReference>
<dbReference type="GO" id="GO:0005762">
    <property type="term" value="C:mitochondrial large ribosomal subunit"/>
    <property type="evidence" value="ECO:0007669"/>
    <property type="project" value="TreeGrafter"/>
</dbReference>
<accession>A0A6A5Y293</accession>
<feature type="region of interest" description="Disordered" evidence="5">
    <location>
        <begin position="106"/>
        <end position="180"/>
    </location>
</feature>
<gene>
    <name evidence="6" type="ORF">BU24DRAFT_458720</name>
</gene>
<dbReference type="GO" id="GO:0032543">
    <property type="term" value="P:mitochondrial translation"/>
    <property type="evidence" value="ECO:0007669"/>
    <property type="project" value="TreeGrafter"/>
</dbReference>
<dbReference type="Proteomes" id="UP000799778">
    <property type="component" value="Unassembled WGS sequence"/>
</dbReference>
<dbReference type="PANTHER" id="PTHR12059">
    <property type="entry name" value="RIBOSOMAL PROTEIN L23-RELATED"/>
    <property type="match status" value="1"/>
</dbReference>
<evidence type="ECO:0000256" key="2">
    <source>
        <dbReference type="ARBA" id="ARBA00022980"/>
    </source>
</evidence>
<dbReference type="InterPro" id="IPR012677">
    <property type="entry name" value="Nucleotide-bd_a/b_plait_sf"/>
</dbReference>
<dbReference type="SUPFAM" id="SSF54189">
    <property type="entry name" value="Ribosomal proteins S24e, L23 and L15e"/>
    <property type="match status" value="1"/>
</dbReference>
<dbReference type="PANTHER" id="PTHR12059:SF5">
    <property type="entry name" value="LARGE RIBOSOMAL SUBUNIT PROTEIN UL23M"/>
    <property type="match status" value="1"/>
</dbReference>
<dbReference type="RefSeq" id="XP_033387340.1">
    <property type="nucleotide sequence ID" value="XM_033531665.1"/>
</dbReference>
<feature type="compositionally biased region" description="Basic and acidic residues" evidence="5">
    <location>
        <begin position="132"/>
        <end position="144"/>
    </location>
</feature>
<evidence type="ECO:0000313" key="7">
    <source>
        <dbReference type="Proteomes" id="UP000799778"/>
    </source>
</evidence>
<dbReference type="AlphaFoldDB" id="A0A6A5Y293"/>
<comment type="similarity">
    <text evidence="1">Belongs to the universal ribosomal protein uL23 family.</text>
</comment>
<dbReference type="OrthoDB" id="275582at2759"/>
<proteinExistence type="inferred from homology"/>
<dbReference type="EMBL" id="ML978067">
    <property type="protein sequence ID" value="KAF2019001.1"/>
    <property type="molecule type" value="Genomic_DNA"/>
</dbReference>
<dbReference type="GeneID" id="54289062"/>
<protein>
    <recommendedName>
        <fullName evidence="4">Large ribosomal subunit protein uL23m</fullName>
    </recommendedName>
</protein>
<evidence type="ECO:0000313" key="6">
    <source>
        <dbReference type="EMBL" id="KAF2019001.1"/>
    </source>
</evidence>
<evidence type="ECO:0000256" key="4">
    <source>
        <dbReference type="ARBA" id="ARBA00039977"/>
    </source>
</evidence>
<sequence length="180" mass="21137">MDLPSKIVRFGTKEIYLPKFTVALMRTPKLSPYHAKFQVPLNFSKLDLRDYLFHAYNVRALSIRSFVKQEPVRDHESAPRQFFRPEAKKYMTIEMDKPFVWPATPESWEPWGRKQKRAQQEQVMDSMGAETPEGHRKEGEELRRQAQAVLGKRSGALKEWEKKRSSKTGDVDEPQFKIKV</sequence>
<evidence type="ECO:0000256" key="1">
    <source>
        <dbReference type="ARBA" id="ARBA00006700"/>
    </source>
</evidence>
<keyword evidence="7" id="KW-1185">Reference proteome</keyword>
<keyword evidence="2" id="KW-0689">Ribosomal protein</keyword>